<evidence type="ECO:0008006" key="4">
    <source>
        <dbReference type="Google" id="ProtNLM"/>
    </source>
</evidence>
<keyword evidence="1" id="KW-1133">Transmembrane helix</keyword>
<dbReference type="AlphaFoldDB" id="A0A9D4RTH3"/>
<keyword evidence="3" id="KW-1185">Reference proteome</keyword>
<sequence length="111" mass="12868">MSRPHIPIASEKGRFDMLKYVPYIGGAAALLRFIQFKRRKGFHDTNSFLLTSRVFIQGTMVVSILGIGIYQGEKMQKEKDMRKQEEKDKKRLARLERLKEKEAETLGKPVL</sequence>
<dbReference type="Proteomes" id="UP000828390">
    <property type="component" value="Unassembled WGS sequence"/>
</dbReference>
<accession>A0A9D4RTH3</accession>
<evidence type="ECO:0000256" key="1">
    <source>
        <dbReference type="SAM" id="Phobius"/>
    </source>
</evidence>
<dbReference type="EMBL" id="JAIWYP010000001">
    <property type="protein sequence ID" value="KAH3878128.1"/>
    <property type="molecule type" value="Genomic_DNA"/>
</dbReference>
<keyword evidence="1" id="KW-0812">Transmembrane</keyword>
<comment type="caution">
    <text evidence="2">The sequence shown here is derived from an EMBL/GenBank/DDBJ whole genome shotgun (WGS) entry which is preliminary data.</text>
</comment>
<evidence type="ECO:0000313" key="3">
    <source>
        <dbReference type="Proteomes" id="UP000828390"/>
    </source>
</evidence>
<proteinExistence type="predicted"/>
<gene>
    <name evidence="2" type="ORF">DPMN_002012</name>
</gene>
<feature type="transmembrane region" description="Helical" evidence="1">
    <location>
        <begin position="48"/>
        <end position="70"/>
    </location>
</feature>
<reference evidence="2" key="2">
    <citation type="submission" date="2020-11" db="EMBL/GenBank/DDBJ databases">
        <authorList>
            <person name="McCartney M.A."/>
            <person name="Auch B."/>
            <person name="Kono T."/>
            <person name="Mallez S."/>
            <person name="Becker A."/>
            <person name="Gohl D.M."/>
            <person name="Silverstein K.A.T."/>
            <person name="Koren S."/>
            <person name="Bechman K.B."/>
            <person name="Herman A."/>
            <person name="Abrahante J.E."/>
            <person name="Garbe J."/>
        </authorList>
    </citation>
    <scope>NUCLEOTIDE SEQUENCE</scope>
    <source>
        <strain evidence="2">Duluth1</strain>
        <tissue evidence="2">Whole animal</tissue>
    </source>
</reference>
<name>A0A9D4RTH3_DREPO</name>
<reference evidence="2" key="1">
    <citation type="journal article" date="2019" name="bioRxiv">
        <title>The Genome of the Zebra Mussel, Dreissena polymorpha: A Resource for Invasive Species Research.</title>
        <authorList>
            <person name="McCartney M.A."/>
            <person name="Auch B."/>
            <person name="Kono T."/>
            <person name="Mallez S."/>
            <person name="Zhang Y."/>
            <person name="Obille A."/>
            <person name="Becker A."/>
            <person name="Abrahante J.E."/>
            <person name="Garbe J."/>
            <person name="Badalamenti J.P."/>
            <person name="Herman A."/>
            <person name="Mangelson H."/>
            <person name="Liachko I."/>
            <person name="Sullivan S."/>
            <person name="Sone E.D."/>
            <person name="Koren S."/>
            <person name="Silverstein K.A.T."/>
            <person name="Beckman K.B."/>
            <person name="Gohl D.M."/>
        </authorList>
    </citation>
    <scope>NUCLEOTIDE SEQUENCE</scope>
    <source>
        <strain evidence="2">Duluth1</strain>
        <tissue evidence="2">Whole animal</tissue>
    </source>
</reference>
<evidence type="ECO:0000313" key="2">
    <source>
        <dbReference type="EMBL" id="KAH3878128.1"/>
    </source>
</evidence>
<feature type="transmembrane region" description="Helical" evidence="1">
    <location>
        <begin position="20"/>
        <end position="36"/>
    </location>
</feature>
<protein>
    <recommendedName>
        <fullName evidence="4">HIG1 domain-containing protein</fullName>
    </recommendedName>
</protein>
<organism evidence="2 3">
    <name type="scientific">Dreissena polymorpha</name>
    <name type="common">Zebra mussel</name>
    <name type="synonym">Mytilus polymorpha</name>
    <dbReference type="NCBI Taxonomy" id="45954"/>
    <lineage>
        <taxon>Eukaryota</taxon>
        <taxon>Metazoa</taxon>
        <taxon>Spiralia</taxon>
        <taxon>Lophotrochozoa</taxon>
        <taxon>Mollusca</taxon>
        <taxon>Bivalvia</taxon>
        <taxon>Autobranchia</taxon>
        <taxon>Heteroconchia</taxon>
        <taxon>Euheterodonta</taxon>
        <taxon>Imparidentia</taxon>
        <taxon>Neoheterodontei</taxon>
        <taxon>Myida</taxon>
        <taxon>Dreissenoidea</taxon>
        <taxon>Dreissenidae</taxon>
        <taxon>Dreissena</taxon>
    </lineage>
</organism>
<keyword evidence="1" id="KW-0472">Membrane</keyword>